<accession>A0A914MDG5</accession>
<dbReference type="Pfam" id="PF01400">
    <property type="entry name" value="Astacin"/>
    <property type="match status" value="1"/>
</dbReference>
<dbReference type="GO" id="GO:0004222">
    <property type="term" value="F:metalloendopeptidase activity"/>
    <property type="evidence" value="ECO:0007669"/>
    <property type="project" value="InterPro"/>
</dbReference>
<dbReference type="Proteomes" id="UP000887563">
    <property type="component" value="Unplaced"/>
</dbReference>
<name>A0A914MDG5_MELIC</name>
<reference evidence="3" key="1">
    <citation type="submission" date="2022-11" db="UniProtKB">
        <authorList>
            <consortium name="WormBaseParasite"/>
        </authorList>
    </citation>
    <scope>IDENTIFICATION</scope>
</reference>
<dbReference type="InterPro" id="IPR001506">
    <property type="entry name" value="Peptidase_M12A"/>
</dbReference>
<evidence type="ECO:0000259" key="1">
    <source>
        <dbReference type="Pfam" id="PF01400"/>
    </source>
</evidence>
<proteinExistence type="predicted"/>
<dbReference type="InterPro" id="IPR024079">
    <property type="entry name" value="MetalloPept_cat_dom_sf"/>
</dbReference>
<dbReference type="WBParaSite" id="Minc3s01685g25588">
    <property type="protein sequence ID" value="Minc3s01685g25588"/>
    <property type="gene ID" value="Minc3s01685g25588"/>
</dbReference>
<keyword evidence="2" id="KW-1185">Reference proteome</keyword>
<organism evidence="2 3">
    <name type="scientific">Meloidogyne incognita</name>
    <name type="common">Southern root-knot nematode worm</name>
    <name type="synonym">Oxyuris incognita</name>
    <dbReference type="NCBI Taxonomy" id="6306"/>
    <lineage>
        <taxon>Eukaryota</taxon>
        <taxon>Metazoa</taxon>
        <taxon>Ecdysozoa</taxon>
        <taxon>Nematoda</taxon>
        <taxon>Chromadorea</taxon>
        <taxon>Rhabditida</taxon>
        <taxon>Tylenchina</taxon>
        <taxon>Tylenchomorpha</taxon>
        <taxon>Tylenchoidea</taxon>
        <taxon>Meloidogynidae</taxon>
        <taxon>Meloidogyninae</taxon>
        <taxon>Meloidogyne</taxon>
        <taxon>Meloidogyne incognita group</taxon>
    </lineage>
</organism>
<evidence type="ECO:0000313" key="2">
    <source>
        <dbReference type="Proteomes" id="UP000887563"/>
    </source>
</evidence>
<dbReference type="Gene3D" id="3.40.390.10">
    <property type="entry name" value="Collagenase (Catalytic Domain)"/>
    <property type="match status" value="1"/>
</dbReference>
<sequence length="118" mass="13323">MPVYYAFDSFIFDQWRERIELGLKFISDKTCIAFEKIDRNSKDKYILFDAAPDCGTMLGANGYDEAEHVIDLSVDGCPEGVQTGYFVNLEENSQNRSATLADQLLRTDLCGRKFADCG</sequence>
<protein>
    <submittedName>
        <fullName evidence="3">Peptidase M12A domain-containing protein</fullName>
    </submittedName>
</protein>
<dbReference type="GO" id="GO:0006508">
    <property type="term" value="P:proteolysis"/>
    <property type="evidence" value="ECO:0007669"/>
    <property type="project" value="InterPro"/>
</dbReference>
<dbReference type="AlphaFoldDB" id="A0A914MDG5"/>
<feature type="domain" description="Peptidase M12A" evidence="1">
    <location>
        <begin position="2"/>
        <end position="73"/>
    </location>
</feature>
<evidence type="ECO:0000313" key="3">
    <source>
        <dbReference type="WBParaSite" id="Minc3s01685g25588"/>
    </source>
</evidence>